<dbReference type="GO" id="GO:0005507">
    <property type="term" value="F:copper ion binding"/>
    <property type="evidence" value="ECO:0007669"/>
    <property type="project" value="TreeGrafter"/>
</dbReference>
<dbReference type="PANTHER" id="PTHR23419:SF8">
    <property type="entry name" value="FI09726P"/>
    <property type="match status" value="1"/>
</dbReference>
<evidence type="ECO:0000256" key="1">
    <source>
        <dbReference type="ARBA" id="ARBA00010169"/>
    </source>
</evidence>
<dbReference type="HOGENOM" id="CLU_098807_2_2_12"/>
<dbReference type="STRING" id="869212.Turpa_0169"/>
<name>I4B0M4_TURPD</name>
<accession>I4B0M4</accession>
<dbReference type="InterPro" id="IPR011322">
    <property type="entry name" value="N-reg_PII-like_a/b"/>
</dbReference>
<proteinExistence type="inferred from homology"/>
<dbReference type="AlphaFoldDB" id="I4B0M4"/>
<dbReference type="OrthoDB" id="37622at2"/>
<dbReference type="PANTHER" id="PTHR23419">
    <property type="entry name" value="DIVALENT CATION TOLERANCE CUTA-RELATED"/>
    <property type="match status" value="1"/>
</dbReference>
<keyword evidence="3" id="KW-1185">Reference proteome</keyword>
<organism evidence="2 3">
    <name type="scientific">Turneriella parva (strain ATCC BAA-1111 / DSM 21527 / NCTC 11395 / H)</name>
    <name type="common">Leptospira parva</name>
    <dbReference type="NCBI Taxonomy" id="869212"/>
    <lineage>
        <taxon>Bacteria</taxon>
        <taxon>Pseudomonadati</taxon>
        <taxon>Spirochaetota</taxon>
        <taxon>Spirochaetia</taxon>
        <taxon>Leptospirales</taxon>
        <taxon>Leptospiraceae</taxon>
        <taxon>Turneriella</taxon>
    </lineage>
</organism>
<dbReference type="Proteomes" id="UP000006048">
    <property type="component" value="Chromosome"/>
</dbReference>
<reference evidence="2 3" key="1">
    <citation type="submission" date="2012-06" db="EMBL/GenBank/DDBJ databases">
        <title>The complete chromosome of genome of Turneriella parva DSM 21527.</title>
        <authorList>
            <consortium name="US DOE Joint Genome Institute (JGI-PGF)"/>
            <person name="Lucas S."/>
            <person name="Han J."/>
            <person name="Lapidus A."/>
            <person name="Bruce D."/>
            <person name="Goodwin L."/>
            <person name="Pitluck S."/>
            <person name="Peters L."/>
            <person name="Kyrpides N."/>
            <person name="Mavromatis K."/>
            <person name="Ivanova N."/>
            <person name="Mikhailova N."/>
            <person name="Chertkov O."/>
            <person name="Detter J.C."/>
            <person name="Tapia R."/>
            <person name="Han C."/>
            <person name="Land M."/>
            <person name="Hauser L."/>
            <person name="Markowitz V."/>
            <person name="Cheng J.-F."/>
            <person name="Hugenholtz P."/>
            <person name="Woyke T."/>
            <person name="Wu D."/>
            <person name="Gronow S."/>
            <person name="Wellnitz S."/>
            <person name="Brambilla E."/>
            <person name="Klenk H.-P."/>
            <person name="Eisen J.A."/>
        </authorList>
    </citation>
    <scope>NUCLEOTIDE SEQUENCE [LARGE SCALE GENOMIC DNA]</scope>
    <source>
        <strain evidence="3">ATCC BAA-1111 / DSM 21527 / NCTC 11395 / H</strain>
    </source>
</reference>
<evidence type="ECO:0000313" key="2">
    <source>
        <dbReference type="EMBL" id="AFM10831.1"/>
    </source>
</evidence>
<evidence type="ECO:0000313" key="3">
    <source>
        <dbReference type="Proteomes" id="UP000006048"/>
    </source>
</evidence>
<comment type="similarity">
    <text evidence="1">Belongs to the CutA family.</text>
</comment>
<dbReference type="SUPFAM" id="SSF54913">
    <property type="entry name" value="GlnB-like"/>
    <property type="match status" value="1"/>
</dbReference>
<sequence length="107" mass="11795">MNPAPHPIVLLTALPDLAAAEKMADAIVSAKLAACVNIFPDMRSVYFWENKIVRENEVKLFVKTSSAVAPEAIAFIKAGHPYSVPEITTIHADMHGEYWVWLQGYVG</sequence>
<gene>
    <name evidence="2" type="ordered locus">Turpa_0169</name>
</gene>
<dbReference type="GO" id="GO:0010038">
    <property type="term" value="P:response to metal ion"/>
    <property type="evidence" value="ECO:0007669"/>
    <property type="project" value="InterPro"/>
</dbReference>
<dbReference type="EMBL" id="CP002959">
    <property type="protein sequence ID" value="AFM10831.1"/>
    <property type="molecule type" value="Genomic_DNA"/>
</dbReference>
<dbReference type="InterPro" id="IPR004323">
    <property type="entry name" value="Ion_tolerance_CutA"/>
</dbReference>
<protein>
    <submittedName>
        <fullName evidence="2">CutA1 divalent ion tolerance protein</fullName>
    </submittedName>
</protein>
<dbReference type="Pfam" id="PF03091">
    <property type="entry name" value="CutA1"/>
    <property type="match status" value="1"/>
</dbReference>
<dbReference type="InterPro" id="IPR015867">
    <property type="entry name" value="N-reg_PII/ATP_PRibTrfase_C"/>
</dbReference>
<dbReference type="RefSeq" id="WP_014801352.1">
    <property type="nucleotide sequence ID" value="NC_018020.1"/>
</dbReference>
<dbReference type="KEGG" id="tpx:Turpa_0169"/>
<dbReference type="Gene3D" id="3.30.70.120">
    <property type="match status" value="1"/>
</dbReference>